<feature type="signal peptide" evidence="4">
    <location>
        <begin position="1"/>
        <end position="23"/>
    </location>
</feature>
<comment type="caution">
    <text evidence="5">The sequence shown here is derived from an EMBL/GenBank/DDBJ whole genome shotgun (WGS) entry which is preliminary data.</text>
</comment>
<dbReference type="InterPro" id="IPR037175">
    <property type="entry name" value="KFase_sf"/>
</dbReference>
<comment type="subcellular location">
    <subcellularLocation>
        <location evidence="1">Secreted</location>
        <location evidence="1">Extracellular space</location>
        <location evidence="1">Extracellular matrix</location>
    </subcellularLocation>
</comment>
<dbReference type="PANTHER" id="PTHR31118:SF12">
    <property type="entry name" value="CYCLASE-LIKE PROTEIN 2"/>
    <property type="match status" value="1"/>
</dbReference>
<evidence type="ECO:0000256" key="2">
    <source>
        <dbReference type="ARBA" id="ARBA00007865"/>
    </source>
</evidence>
<comment type="similarity">
    <text evidence="2">Belongs to the Cyclase 1 superfamily.</text>
</comment>
<evidence type="ECO:0000256" key="1">
    <source>
        <dbReference type="ARBA" id="ARBA00004498"/>
    </source>
</evidence>
<keyword evidence="4" id="KW-0732">Signal</keyword>
<dbReference type="SUPFAM" id="SSF102198">
    <property type="entry name" value="Putative cyclase"/>
    <property type="match status" value="1"/>
</dbReference>
<evidence type="ECO:0000313" key="5">
    <source>
        <dbReference type="EMBL" id="KAL3515310.1"/>
    </source>
</evidence>
<proteinExistence type="inferred from homology"/>
<name>A0ABD2ZAJ8_9GENT</name>
<keyword evidence="3" id="KW-0272">Extracellular matrix</keyword>
<accession>A0ABD2ZAJ8</accession>
<dbReference type="Gene3D" id="3.50.30.50">
    <property type="entry name" value="Putative cyclase"/>
    <property type="match status" value="1"/>
</dbReference>
<evidence type="ECO:0008006" key="7">
    <source>
        <dbReference type="Google" id="ProtNLM"/>
    </source>
</evidence>
<dbReference type="Proteomes" id="UP001630127">
    <property type="component" value="Unassembled WGS sequence"/>
</dbReference>
<sequence>MMKQVIAFSWWAIILFAAVVADATYVFPEDLKDDCIIDITHTYKNVMPSFDSPAGAKDIINERIGDITVTSTITMGAHLGTHVDTPSHIFKDLRGKVTVDNIKLSTLIGPVLVVQIPNEPSITEAVLRSLNIPRGVKRVIFKTRNTERKLMDQLAFEADYTAFTADGAKYLVDNTDIKFVGIDYMSIAKKEEICPVHQILLDQNRGIIPVENLKLDGVEPGSYTINCLPLRILAEAAPVRYDWQAQGIDSTFASICV</sequence>
<protein>
    <recommendedName>
        <fullName evidence="7">Cyclase</fullName>
    </recommendedName>
</protein>
<organism evidence="5 6">
    <name type="scientific">Cinchona calisaya</name>
    <dbReference type="NCBI Taxonomy" id="153742"/>
    <lineage>
        <taxon>Eukaryota</taxon>
        <taxon>Viridiplantae</taxon>
        <taxon>Streptophyta</taxon>
        <taxon>Embryophyta</taxon>
        <taxon>Tracheophyta</taxon>
        <taxon>Spermatophyta</taxon>
        <taxon>Magnoliopsida</taxon>
        <taxon>eudicotyledons</taxon>
        <taxon>Gunneridae</taxon>
        <taxon>Pentapetalae</taxon>
        <taxon>asterids</taxon>
        <taxon>lamiids</taxon>
        <taxon>Gentianales</taxon>
        <taxon>Rubiaceae</taxon>
        <taxon>Cinchonoideae</taxon>
        <taxon>Cinchoneae</taxon>
        <taxon>Cinchona</taxon>
    </lineage>
</organism>
<evidence type="ECO:0000256" key="4">
    <source>
        <dbReference type="SAM" id="SignalP"/>
    </source>
</evidence>
<dbReference type="PANTHER" id="PTHR31118">
    <property type="entry name" value="CYCLASE-LIKE PROTEIN 2"/>
    <property type="match status" value="1"/>
</dbReference>
<keyword evidence="3" id="KW-0964">Secreted</keyword>
<dbReference type="Pfam" id="PF04199">
    <property type="entry name" value="Cyclase"/>
    <property type="match status" value="1"/>
</dbReference>
<dbReference type="EMBL" id="JBJUIK010000010">
    <property type="protein sequence ID" value="KAL3515310.1"/>
    <property type="molecule type" value="Genomic_DNA"/>
</dbReference>
<feature type="chain" id="PRO_5044843925" description="Cyclase" evidence="4">
    <location>
        <begin position="24"/>
        <end position="257"/>
    </location>
</feature>
<evidence type="ECO:0000256" key="3">
    <source>
        <dbReference type="ARBA" id="ARBA00022530"/>
    </source>
</evidence>
<dbReference type="InterPro" id="IPR007325">
    <property type="entry name" value="KFase/CYL"/>
</dbReference>
<keyword evidence="6" id="KW-1185">Reference proteome</keyword>
<dbReference type="AlphaFoldDB" id="A0ABD2ZAJ8"/>
<reference evidence="5 6" key="1">
    <citation type="submission" date="2024-11" db="EMBL/GenBank/DDBJ databases">
        <title>A near-complete genome assembly of Cinchona calisaya.</title>
        <authorList>
            <person name="Lian D.C."/>
            <person name="Zhao X.W."/>
            <person name="Wei L."/>
        </authorList>
    </citation>
    <scope>NUCLEOTIDE SEQUENCE [LARGE SCALE GENOMIC DNA]</scope>
    <source>
        <tissue evidence="5">Nenye</tissue>
    </source>
</reference>
<gene>
    <name evidence="5" type="ORF">ACH5RR_022212</name>
</gene>
<evidence type="ECO:0000313" key="6">
    <source>
        <dbReference type="Proteomes" id="UP001630127"/>
    </source>
</evidence>